<organismHost>
    <name type="scientific">Chlorella</name>
    <dbReference type="NCBI Taxonomy" id="3071"/>
</organismHost>
<dbReference type="KEGG" id="vg:5658868"/>
<organism evidence="1 2">
    <name type="scientific">Paramecium bursaria Chlorella virus NY2A</name>
    <name type="common">PBCV-NY2A</name>
    <dbReference type="NCBI Taxonomy" id="46021"/>
    <lineage>
        <taxon>Viruses</taxon>
        <taxon>Varidnaviria</taxon>
        <taxon>Bamfordvirae</taxon>
        <taxon>Nucleocytoviricota</taxon>
        <taxon>Megaviricetes</taxon>
        <taxon>Algavirales</taxon>
        <taxon>Phycodnaviridae</taxon>
        <taxon>Chlorovirus</taxon>
        <taxon>Chlorovirus americanus</taxon>
    </lineage>
</organism>
<dbReference type="RefSeq" id="YP_001497301.1">
    <property type="nucleotide sequence ID" value="NC_009898.1"/>
</dbReference>
<protein>
    <submittedName>
        <fullName evidence="1">Uncharacterized protein b105L</fullName>
    </submittedName>
</protein>
<evidence type="ECO:0000313" key="1">
    <source>
        <dbReference type="EMBL" id="ABT14504.1"/>
    </source>
</evidence>
<accession>A7IVY0</accession>
<dbReference type="OrthoDB" id="36551at10239"/>
<keyword evidence="2" id="KW-1185">Reference proteome</keyword>
<reference evidence="1 2" key="1">
    <citation type="journal article" date="2007" name="Virology">
        <title>Sequence and annotation of the 369-kb NY-2A and the 345-kb AR158 viruses that infect Chlorella NC64A.</title>
        <authorList>
            <person name="Fitzgerald L.A."/>
            <person name="Graves M.V."/>
            <person name="Li X."/>
            <person name="Feldblyum T."/>
            <person name="Nierman W.C."/>
            <person name="Van Etten J.L."/>
        </authorList>
    </citation>
    <scope>NUCLEOTIDE SEQUENCE [LARGE SCALE GENOMIC DNA]</scope>
    <source>
        <strain evidence="1 2">NY-2A</strain>
    </source>
</reference>
<proteinExistence type="predicted"/>
<gene>
    <name evidence="1" type="primary">b105L</name>
    <name evidence="1" type="ORF">NY2A_b105L</name>
</gene>
<name>A7IVY0_PBCVN</name>
<dbReference type="Proteomes" id="UP000202419">
    <property type="component" value="Segment"/>
</dbReference>
<evidence type="ECO:0000313" key="2">
    <source>
        <dbReference type="Proteomes" id="UP000202419"/>
    </source>
</evidence>
<dbReference type="EMBL" id="DQ491002">
    <property type="protein sequence ID" value="ABT14504.1"/>
    <property type="molecule type" value="Genomic_DNA"/>
</dbReference>
<dbReference type="GeneID" id="5658868"/>
<sequence>MCPSFIASWLVMSVCVLVDFETQNDLGSDDDAIDERVRLSCVDASIVDAIFSLSHVDVMLLEEAEERVLVFLARQASRLIGIAREAILFSIDNLSSHGTRNTIISETYFILDVNRIFWFTLGAKFRFLSRKTINRISISTLAFLRIDVDSVFWFTFTTKFSFLSRKSEDRTIFSTETFFMNDVDRIFRFALTAKLRFFTKKTEVWLRFSTLAFFIHDIDRVFRLAISTP</sequence>